<dbReference type="CDD" id="cd00067">
    <property type="entry name" value="GAL4"/>
    <property type="match status" value="1"/>
</dbReference>
<dbReference type="InterPro" id="IPR000467">
    <property type="entry name" value="G_patch_dom"/>
</dbReference>
<dbReference type="GO" id="GO:0003677">
    <property type="term" value="F:DNA binding"/>
    <property type="evidence" value="ECO:0007669"/>
    <property type="project" value="InterPro"/>
</dbReference>
<dbReference type="InterPro" id="IPR036864">
    <property type="entry name" value="Zn2-C6_fun-type_DNA-bd_sf"/>
</dbReference>
<evidence type="ECO:0000256" key="1">
    <source>
        <dbReference type="ARBA" id="ARBA00004123"/>
    </source>
</evidence>
<feature type="domain" description="Zn(2)-C6 fungal-type" evidence="5">
    <location>
        <begin position="29"/>
        <end position="59"/>
    </location>
</feature>
<dbReference type="Pfam" id="PF00172">
    <property type="entry name" value="Zn_clus"/>
    <property type="match status" value="1"/>
</dbReference>
<evidence type="ECO:0000259" key="6">
    <source>
        <dbReference type="PROSITE" id="PS50174"/>
    </source>
</evidence>
<sequence length="760" mass="84890">MVPTNNMSSASPDTLTPHSPHAPIQKGFSCVLCAQRKVKCDKAPGGCLNCTKSRISCVYKAPPPPRRRRKGVRELDVHTKLRLYEDALRKLGVDPDDVQNQELGKIKAHKNPSLHKDLQQKTLPEDLVGHQDNSDDATDPGVLVSSDGKSRYLENGMWTSLKGEFRDSKEFLDSSDEEPEQYEVPQPETFSTNGPNLLFGSPKPGVSLRTLHPRGVQIFKLWQVYIDNVNPVVKVFHAPTVQQIILNASDELDDVPRNVEALMFAIYCLAVTSLSDTDCEAILGQSKATAVPRFRAGAQQALINAGFLKSSNLMILQALVLYLLSLQSYDARIVWIFTGIASRIGQRIGLHRDGVTLGLPPFEIEIRRRLWWQILFLEGLTEKLAGTGSNIFSGDTKQPCNVNDNDLYPHMKELPKEHEGPTEMMLFLIRTHVGLFLRNAHTPKSNFDGNWSKLTSATTAMDAKEKAISDLETTFHQRYVRHCDPSIPWHFMCLHMAKAIISMMRFIAHNPESSSTSSSPSSQAEKATLFTLALQVTTFQNYVYTLPTLRGFTWHVNLSFQWRAFIFLVSELRFRTARTEETEQAWKEVQTVFECHPSFGRAAARKAFSVAIGNLVLRAWEVWASGNGLGRERQGEEEPGFIGVLRERRGLGGASTVTNDAKPWSFSSREQFLDSMPDAANHHILPTLSEESFIQPTDSLPSESFSLDQDFASSLGPPSFPDPLITEPEDMDWNAWNDLLVDFQTDGMGSGVADFGHGGM</sequence>
<feature type="region of interest" description="Disordered" evidence="4">
    <location>
        <begin position="174"/>
        <end position="196"/>
    </location>
</feature>
<feature type="compositionally biased region" description="Polar residues" evidence="4">
    <location>
        <begin position="1"/>
        <end position="17"/>
    </location>
</feature>
<evidence type="ECO:0000259" key="5">
    <source>
        <dbReference type="PROSITE" id="PS50048"/>
    </source>
</evidence>
<name>A0A9P9E4Q1_9PLEO</name>
<dbReference type="Gene3D" id="4.10.240.10">
    <property type="entry name" value="Zn(2)-C6 fungal-type DNA-binding domain"/>
    <property type="match status" value="1"/>
</dbReference>
<dbReference type="InterPro" id="IPR050613">
    <property type="entry name" value="Sec_Metabolite_Reg"/>
</dbReference>
<comment type="subcellular location">
    <subcellularLocation>
        <location evidence="1">Nucleus</location>
    </subcellularLocation>
</comment>
<keyword evidence="8" id="KW-1185">Reference proteome</keyword>
<dbReference type="SMART" id="SM00066">
    <property type="entry name" value="GAL4"/>
    <property type="match status" value="1"/>
</dbReference>
<dbReference type="GO" id="GO:0008270">
    <property type="term" value="F:zinc ion binding"/>
    <property type="evidence" value="ECO:0007669"/>
    <property type="project" value="InterPro"/>
</dbReference>
<dbReference type="PROSITE" id="PS50174">
    <property type="entry name" value="G_PATCH"/>
    <property type="match status" value="1"/>
</dbReference>
<dbReference type="PROSITE" id="PS00463">
    <property type="entry name" value="ZN2_CY6_FUNGAL_1"/>
    <property type="match status" value="1"/>
</dbReference>
<feature type="region of interest" description="Disordered" evidence="4">
    <location>
        <begin position="127"/>
        <end position="146"/>
    </location>
</feature>
<evidence type="ECO:0000256" key="2">
    <source>
        <dbReference type="ARBA" id="ARBA00022723"/>
    </source>
</evidence>
<evidence type="ECO:0000313" key="8">
    <source>
        <dbReference type="Proteomes" id="UP000700596"/>
    </source>
</evidence>
<comment type="caution">
    <text evidence="7">The sequence shown here is derived from an EMBL/GenBank/DDBJ whole genome shotgun (WGS) entry which is preliminary data.</text>
</comment>
<protein>
    <submittedName>
        <fullName evidence="7">Fungal-specific transcription factor domain-containing protein</fullName>
    </submittedName>
</protein>
<dbReference type="InterPro" id="IPR007219">
    <property type="entry name" value="XnlR_reg_dom"/>
</dbReference>
<gene>
    <name evidence="7" type="ORF">B0J11DRAFT_254293</name>
</gene>
<dbReference type="PANTHER" id="PTHR31001:SF85">
    <property type="entry name" value="ZN(II)2CYS6 TRANSCRIPTION FACTOR (EUROFUNG)"/>
    <property type="match status" value="1"/>
</dbReference>
<dbReference type="Pfam" id="PF04082">
    <property type="entry name" value="Fungal_trans"/>
    <property type="match status" value="1"/>
</dbReference>
<keyword evidence="3" id="KW-0539">Nucleus</keyword>
<feature type="domain" description="G-patch" evidence="6">
    <location>
        <begin position="623"/>
        <end position="656"/>
    </location>
</feature>
<dbReference type="Proteomes" id="UP000700596">
    <property type="component" value="Unassembled WGS sequence"/>
</dbReference>
<dbReference type="PROSITE" id="PS50048">
    <property type="entry name" value="ZN2_CY6_FUNGAL_2"/>
    <property type="match status" value="1"/>
</dbReference>
<dbReference type="GO" id="GO:0006351">
    <property type="term" value="P:DNA-templated transcription"/>
    <property type="evidence" value="ECO:0007669"/>
    <property type="project" value="InterPro"/>
</dbReference>
<dbReference type="EMBL" id="JAGMWT010000004">
    <property type="protein sequence ID" value="KAH7130542.1"/>
    <property type="molecule type" value="Genomic_DNA"/>
</dbReference>
<feature type="region of interest" description="Disordered" evidence="4">
    <location>
        <begin position="1"/>
        <end position="20"/>
    </location>
</feature>
<keyword evidence="2" id="KW-0479">Metal-binding</keyword>
<dbReference type="CDD" id="cd12148">
    <property type="entry name" value="fungal_TF_MHR"/>
    <property type="match status" value="1"/>
</dbReference>
<dbReference type="AlphaFoldDB" id="A0A9P9E4Q1"/>
<organism evidence="7 8">
    <name type="scientific">Dendryphion nanum</name>
    <dbReference type="NCBI Taxonomy" id="256645"/>
    <lineage>
        <taxon>Eukaryota</taxon>
        <taxon>Fungi</taxon>
        <taxon>Dikarya</taxon>
        <taxon>Ascomycota</taxon>
        <taxon>Pezizomycotina</taxon>
        <taxon>Dothideomycetes</taxon>
        <taxon>Pleosporomycetidae</taxon>
        <taxon>Pleosporales</taxon>
        <taxon>Torulaceae</taxon>
        <taxon>Dendryphion</taxon>
    </lineage>
</organism>
<dbReference type="GO" id="GO:0000981">
    <property type="term" value="F:DNA-binding transcription factor activity, RNA polymerase II-specific"/>
    <property type="evidence" value="ECO:0007669"/>
    <property type="project" value="InterPro"/>
</dbReference>
<dbReference type="SUPFAM" id="SSF57701">
    <property type="entry name" value="Zn2/Cys6 DNA-binding domain"/>
    <property type="match status" value="1"/>
</dbReference>
<dbReference type="OrthoDB" id="2269373at2759"/>
<dbReference type="InterPro" id="IPR001138">
    <property type="entry name" value="Zn2Cys6_DnaBD"/>
</dbReference>
<proteinExistence type="predicted"/>
<accession>A0A9P9E4Q1</accession>
<evidence type="ECO:0000256" key="4">
    <source>
        <dbReference type="SAM" id="MobiDB-lite"/>
    </source>
</evidence>
<evidence type="ECO:0000313" key="7">
    <source>
        <dbReference type="EMBL" id="KAH7130542.1"/>
    </source>
</evidence>
<dbReference type="PANTHER" id="PTHR31001">
    <property type="entry name" value="UNCHARACTERIZED TRANSCRIPTIONAL REGULATORY PROTEIN"/>
    <property type="match status" value="1"/>
</dbReference>
<dbReference type="GO" id="GO:0005634">
    <property type="term" value="C:nucleus"/>
    <property type="evidence" value="ECO:0007669"/>
    <property type="project" value="UniProtKB-SubCell"/>
</dbReference>
<evidence type="ECO:0000256" key="3">
    <source>
        <dbReference type="ARBA" id="ARBA00023242"/>
    </source>
</evidence>
<reference evidence="7" key="1">
    <citation type="journal article" date="2021" name="Nat. Commun.">
        <title>Genetic determinants of endophytism in the Arabidopsis root mycobiome.</title>
        <authorList>
            <person name="Mesny F."/>
            <person name="Miyauchi S."/>
            <person name="Thiergart T."/>
            <person name="Pickel B."/>
            <person name="Atanasova L."/>
            <person name="Karlsson M."/>
            <person name="Huettel B."/>
            <person name="Barry K.W."/>
            <person name="Haridas S."/>
            <person name="Chen C."/>
            <person name="Bauer D."/>
            <person name="Andreopoulos W."/>
            <person name="Pangilinan J."/>
            <person name="LaButti K."/>
            <person name="Riley R."/>
            <person name="Lipzen A."/>
            <person name="Clum A."/>
            <person name="Drula E."/>
            <person name="Henrissat B."/>
            <person name="Kohler A."/>
            <person name="Grigoriev I.V."/>
            <person name="Martin F.M."/>
            <person name="Hacquard S."/>
        </authorList>
    </citation>
    <scope>NUCLEOTIDE SEQUENCE</scope>
    <source>
        <strain evidence="7">MPI-CAGE-CH-0243</strain>
    </source>
</reference>